<dbReference type="InterPro" id="IPR009061">
    <property type="entry name" value="DNA-bd_dom_put_sf"/>
</dbReference>
<dbReference type="SUPFAM" id="SSF46955">
    <property type="entry name" value="Putative DNA-binding domain"/>
    <property type="match status" value="1"/>
</dbReference>
<sequence length="225" mass="24845">MFLRVEDIAQAVGVSERTVLGWIKNQGLPAHLQNDRYRINRVDLLEWATSHDITIPPDVFDSGSETPRLSTLSEALEAGGIHYDLAGDTPESALRQVIGRMKLPPSLDPEFLLQTFLAREALGSTALGNGIAIPHVRNPIVGQVQESAISLCFLKNPIDFDAIDGQPVSILFTLITPNVKTHLHLLAKLAFMLHDQQFKDLLHRTGSAAEIMAAIRAMEETIIRR</sequence>
<dbReference type="InterPro" id="IPR051541">
    <property type="entry name" value="PTS_SugarTrans_NitroReg"/>
</dbReference>
<dbReference type="eggNOG" id="COG1762">
    <property type="taxonomic scope" value="Bacteria"/>
</dbReference>
<dbReference type="GO" id="GO:0003677">
    <property type="term" value="F:DNA binding"/>
    <property type="evidence" value="ECO:0007669"/>
    <property type="project" value="InterPro"/>
</dbReference>
<name>A1AK39_PELPD</name>
<protein>
    <submittedName>
        <fullName evidence="2">PTS IIA-like nitrogen-regulatory protein PtsN</fullName>
    </submittedName>
</protein>
<reference evidence="2 3" key="1">
    <citation type="submission" date="2006-10" db="EMBL/GenBank/DDBJ databases">
        <title>Complete sequence of chromosome of Pelobacter propionicus DSM 2379.</title>
        <authorList>
            <consortium name="US DOE Joint Genome Institute"/>
            <person name="Copeland A."/>
            <person name="Lucas S."/>
            <person name="Lapidus A."/>
            <person name="Barry K."/>
            <person name="Detter J.C."/>
            <person name="Glavina del Rio T."/>
            <person name="Hammon N."/>
            <person name="Israni S."/>
            <person name="Dalin E."/>
            <person name="Tice H."/>
            <person name="Pitluck S."/>
            <person name="Saunders E."/>
            <person name="Brettin T."/>
            <person name="Bruce D."/>
            <person name="Han C."/>
            <person name="Tapia R."/>
            <person name="Schmutz J."/>
            <person name="Larimer F."/>
            <person name="Land M."/>
            <person name="Hauser L."/>
            <person name="Kyrpides N."/>
            <person name="Kim E."/>
            <person name="Lovley D."/>
            <person name="Richardson P."/>
        </authorList>
    </citation>
    <scope>NUCLEOTIDE SEQUENCE [LARGE SCALE GENOMIC DNA]</scope>
    <source>
        <strain evidence="3">DSM 2379 / NBRC 103807 / OttBd1</strain>
    </source>
</reference>
<evidence type="ECO:0000259" key="1">
    <source>
        <dbReference type="PROSITE" id="PS51094"/>
    </source>
</evidence>
<accession>A1AK39</accession>
<dbReference type="RefSeq" id="WP_011734024.1">
    <property type="nucleotide sequence ID" value="NC_008609.1"/>
</dbReference>
<dbReference type="CDD" id="cd00211">
    <property type="entry name" value="PTS_IIA_fru"/>
    <property type="match status" value="1"/>
</dbReference>
<dbReference type="STRING" id="338966.Ppro_0069"/>
<dbReference type="PROSITE" id="PS51094">
    <property type="entry name" value="PTS_EIIA_TYPE_2"/>
    <property type="match status" value="1"/>
</dbReference>
<gene>
    <name evidence="2" type="ordered locus">Ppro_0069</name>
</gene>
<dbReference type="PANTHER" id="PTHR47738:SF1">
    <property type="entry name" value="NITROGEN REGULATORY PROTEIN"/>
    <property type="match status" value="1"/>
</dbReference>
<dbReference type="Gene3D" id="3.40.930.10">
    <property type="entry name" value="Mannitol-specific EII, Chain A"/>
    <property type="match status" value="1"/>
</dbReference>
<dbReference type="Proteomes" id="UP000006732">
    <property type="component" value="Chromosome"/>
</dbReference>
<proteinExistence type="predicted"/>
<dbReference type="HOGENOM" id="CLU_072531_1_1_7"/>
<dbReference type="AlphaFoldDB" id="A1AK39"/>
<dbReference type="NCBIfam" id="TIGR01764">
    <property type="entry name" value="excise"/>
    <property type="match status" value="1"/>
</dbReference>
<dbReference type="EMBL" id="CP000482">
    <property type="protein sequence ID" value="ABK97709.1"/>
    <property type="molecule type" value="Genomic_DNA"/>
</dbReference>
<dbReference type="OrthoDB" id="95460at2"/>
<dbReference type="SUPFAM" id="SSF55804">
    <property type="entry name" value="Phoshotransferase/anion transport protein"/>
    <property type="match status" value="1"/>
</dbReference>
<dbReference type="InterPro" id="IPR002178">
    <property type="entry name" value="PTS_EIIA_type-2_dom"/>
</dbReference>
<dbReference type="KEGG" id="ppd:Ppro_0069"/>
<dbReference type="GO" id="GO:0030295">
    <property type="term" value="F:protein kinase activator activity"/>
    <property type="evidence" value="ECO:0007669"/>
    <property type="project" value="TreeGrafter"/>
</dbReference>
<organism evidence="2 3">
    <name type="scientific">Pelobacter propionicus (strain DSM 2379 / NBRC 103807 / OttBd1)</name>
    <dbReference type="NCBI Taxonomy" id="338966"/>
    <lineage>
        <taxon>Bacteria</taxon>
        <taxon>Pseudomonadati</taxon>
        <taxon>Thermodesulfobacteriota</taxon>
        <taxon>Desulfuromonadia</taxon>
        <taxon>Desulfuromonadales</taxon>
        <taxon>Desulfuromonadaceae</taxon>
        <taxon>Pelobacter</taxon>
    </lineage>
</organism>
<evidence type="ECO:0000313" key="2">
    <source>
        <dbReference type="EMBL" id="ABK97709.1"/>
    </source>
</evidence>
<dbReference type="Pfam" id="PF12728">
    <property type="entry name" value="HTH_17"/>
    <property type="match status" value="1"/>
</dbReference>
<dbReference type="InterPro" id="IPR010093">
    <property type="entry name" value="SinI_DNA-bd"/>
</dbReference>
<keyword evidence="3" id="KW-1185">Reference proteome</keyword>
<dbReference type="PANTHER" id="PTHR47738">
    <property type="entry name" value="PTS SYSTEM FRUCTOSE-LIKE EIIA COMPONENT-RELATED"/>
    <property type="match status" value="1"/>
</dbReference>
<dbReference type="InterPro" id="IPR016152">
    <property type="entry name" value="PTrfase/Anion_transptr"/>
</dbReference>
<dbReference type="InterPro" id="IPR041657">
    <property type="entry name" value="HTH_17"/>
</dbReference>
<evidence type="ECO:0000313" key="3">
    <source>
        <dbReference type="Proteomes" id="UP000006732"/>
    </source>
</evidence>
<dbReference type="Pfam" id="PF00359">
    <property type="entry name" value="PTS_EIIA_2"/>
    <property type="match status" value="1"/>
</dbReference>
<feature type="domain" description="PTS EIIA type-2" evidence="1">
    <location>
        <begin position="74"/>
        <end position="218"/>
    </location>
</feature>